<evidence type="ECO:0000256" key="12">
    <source>
        <dbReference type="SAM" id="MobiDB-lite"/>
    </source>
</evidence>
<dbReference type="InterPro" id="IPR045886">
    <property type="entry name" value="ThiF/MoeB/HesA"/>
</dbReference>
<dbReference type="SUPFAM" id="SSF69572">
    <property type="entry name" value="Activating enzymes of the ubiquitin-like proteins"/>
    <property type="match status" value="1"/>
</dbReference>
<dbReference type="EMBL" id="MLKD01000015">
    <property type="protein sequence ID" value="OQE19429.1"/>
    <property type="molecule type" value="Genomic_DNA"/>
</dbReference>
<dbReference type="InterPro" id="IPR000594">
    <property type="entry name" value="ThiF_NAD_FAD-bd"/>
</dbReference>
<keyword evidence="9" id="KW-0496">Mitochondrion</keyword>
<keyword evidence="8" id="KW-1133">Transmembrane helix</keyword>
<reference evidence="15" key="1">
    <citation type="journal article" date="2017" name="Nat. Microbiol.">
        <title>Global analysis of biosynthetic gene clusters reveals vast potential of secondary metabolite production in Penicillium species.</title>
        <authorList>
            <person name="Nielsen J.C."/>
            <person name="Grijseels S."/>
            <person name="Prigent S."/>
            <person name="Ji B."/>
            <person name="Dainat J."/>
            <person name="Nielsen K.F."/>
            <person name="Frisvad J.C."/>
            <person name="Workman M."/>
            <person name="Nielsen J."/>
        </authorList>
    </citation>
    <scope>NUCLEOTIDE SEQUENCE [LARGE SCALE GENOMIC DNA]</scope>
    <source>
        <strain evidence="15">IBT 24891</strain>
    </source>
</reference>
<evidence type="ECO:0000256" key="5">
    <source>
        <dbReference type="ARBA" id="ARBA00022741"/>
    </source>
</evidence>
<dbReference type="GO" id="GO:0061503">
    <property type="term" value="F:tRNA threonylcarbamoyladenosine dehydratase"/>
    <property type="evidence" value="ECO:0007669"/>
    <property type="project" value="TreeGrafter"/>
</dbReference>
<dbReference type="CDD" id="cd00755">
    <property type="entry name" value="YgdL_like"/>
    <property type="match status" value="1"/>
</dbReference>
<comment type="subcellular location">
    <subcellularLocation>
        <location evidence="1">Mitochondrion outer membrane</location>
        <topology evidence="1">Multi-pass membrane protein</topology>
    </subcellularLocation>
</comment>
<dbReference type="GO" id="GO:0061504">
    <property type="term" value="P:cyclic threonylcarbamoyladenosine biosynthetic process"/>
    <property type="evidence" value="ECO:0007669"/>
    <property type="project" value="TreeGrafter"/>
</dbReference>
<dbReference type="FunFam" id="3.40.50.720:FF:000125">
    <property type="entry name" value="tRNA threonylcarbamoyladenosine dehydratase 2-like"/>
    <property type="match status" value="1"/>
</dbReference>
<comment type="caution">
    <text evidence="14">The sequence shown here is derived from an EMBL/GenBank/DDBJ whole genome shotgun (WGS) entry which is preliminary data.</text>
</comment>
<keyword evidence="10" id="KW-0472">Membrane</keyword>
<dbReference type="AlphaFoldDB" id="A0A1V6T0E5"/>
<keyword evidence="15" id="KW-1185">Reference proteome</keyword>
<dbReference type="GO" id="GO:0005524">
    <property type="term" value="F:ATP binding"/>
    <property type="evidence" value="ECO:0007669"/>
    <property type="project" value="UniProtKB-KW"/>
</dbReference>
<dbReference type="STRING" id="303698.A0A1V6T0E5"/>
<evidence type="ECO:0000256" key="10">
    <source>
        <dbReference type="ARBA" id="ARBA00023136"/>
    </source>
</evidence>
<dbReference type="InterPro" id="IPR035985">
    <property type="entry name" value="Ubiquitin-activating_enz"/>
</dbReference>
<dbReference type="Proteomes" id="UP000191285">
    <property type="component" value="Unassembled WGS sequence"/>
</dbReference>
<keyword evidence="5" id="KW-0547">Nucleotide-binding</keyword>
<keyword evidence="4" id="KW-0812">Transmembrane</keyword>
<evidence type="ECO:0000256" key="4">
    <source>
        <dbReference type="ARBA" id="ARBA00022692"/>
    </source>
</evidence>
<evidence type="ECO:0000256" key="9">
    <source>
        <dbReference type="ARBA" id="ARBA00023128"/>
    </source>
</evidence>
<evidence type="ECO:0000256" key="1">
    <source>
        <dbReference type="ARBA" id="ARBA00004374"/>
    </source>
</evidence>
<dbReference type="OrthoDB" id="10265862at2759"/>
<keyword evidence="7" id="KW-0067">ATP-binding</keyword>
<comment type="similarity">
    <text evidence="2">Belongs to the HesA/MoeB/ThiF family.</text>
</comment>
<dbReference type="GO" id="GO:0005741">
    <property type="term" value="C:mitochondrial outer membrane"/>
    <property type="evidence" value="ECO:0007669"/>
    <property type="project" value="UniProtKB-SubCell"/>
</dbReference>
<organism evidence="14 15">
    <name type="scientific">Penicillium steckii</name>
    <dbReference type="NCBI Taxonomy" id="303698"/>
    <lineage>
        <taxon>Eukaryota</taxon>
        <taxon>Fungi</taxon>
        <taxon>Dikarya</taxon>
        <taxon>Ascomycota</taxon>
        <taxon>Pezizomycotina</taxon>
        <taxon>Eurotiomycetes</taxon>
        <taxon>Eurotiomycetidae</taxon>
        <taxon>Eurotiales</taxon>
        <taxon>Aspergillaceae</taxon>
        <taxon>Penicillium</taxon>
    </lineage>
</organism>
<feature type="region of interest" description="Disordered" evidence="12">
    <location>
        <begin position="19"/>
        <end position="65"/>
    </location>
</feature>
<keyword evidence="6" id="KW-1000">Mitochondrion outer membrane</keyword>
<evidence type="ECO:0000256" key="6">
    <source>
        <dbReference type="ARBA" id="ARBA00022787"/>
    </source>
</evidence>
<feature type="domain" description="THIF-type NAD/FAD binding fold" evidence="13">
    <location>
        <begin position="172"/>
        <end position="433"/>
    </location>
</feature>
<evidence type="ECO:0000313" key="15">
    <source>
        <dbReference type="Proteomes" id="UP000191285"/>
    </source>
</evidence>
<evidence type="ECO:0000256" key="8">
    <source>
        <dbReference type="ARBA" id="ARBA00022989"/>
    </source>
</evidence>
<dbReference type="PANTHER" id="PTHR43267:SF2">
    <property type="entry name" value="TRNA THREONYLCARBAMOYLADENOSINE DEHYDRATASE 1-RELATED"/>
    <property type="match status" value="1"/>
</dbReference>
<sequence length="581" mass="63985">MAPLGSKWWQASEEGDLDYGFDSDDMDARFAQPERDPRRALSREIPDQHSVERDTDTPEEEDKGVFGNMSSWLHRQAGSSNNQLATTAVLSGAAVAGAIFGYQAYRRKEAVHDLKASIPTIDNDHHAEKLTEFGIVDNGIPMSKEDERSAALARRAQKGDYDDDLILEQLARNRVFLTDDGLAKLRSSFIVVVGCGGVGSHAAAALARSGVAKIRLIDFDQVTLSSLNRHALATLADVGTSKVHCIRRRLEQIAPWVMFDCRNELFGKEAADALLGPWTLTHEGEGRRPDYVLDCIDNIGSKVDLLHYCHTNSLPVISSMGAGCKSDPTRVVVGDISASTDDPLSRSTRRKLKAKGVSSGIATVFSTEKPGPGKANLLPLPEEEFAKGKVGELGVLPDFRVRILPVLGTMPAVFGYTVANHVICSVSGYPIDYTMSAKGREKAYDTALAALQGTMEKLNREVAGQDPRGLRLPVSREDLAFLIEEVWRGRSAISGLCNRLVLIPWENPATGYAVDPIMEKEGQKHIPLDLKNLICMTKDEATRHEREVLRGDKKVEDLYDEIVLQRVNLRRQEAGELEQYR</sequence>
<keyword evidence="3" id="KW-0436">Ligase</keyword>
<comment type="function">
    <text evidence="11">Catalyzes the ATP-dependent dehydration of threonylcarbamoyladenosine at position 37 (t(6)A37) to form cyclic t(6)A37 (ct(6)A37) in tRNAs that read codons beginning with adenine.</text>
</comment>
<dbReference type="Pfam" id="PF00899">
    <property type="entry name" value="ThiF"/>
    <property type="match status" value="1"/>
</dbReference>
<evidence type="ECO:0000256" key="7">
    <source>
        <dbReference type="ARBA" id="ARBA00022840"/>
    </source>
</evidence>
<evidence type="ECO:0000313" key="14">
    <source>
        <dbReference type="EMBL" id="OQE19429.1"/>
    </source>
</evidence>
<dbReference type="Gene3D" id="3.40.50.720">
    <property type="entry name" value="NAD(P)-binding Rossmann-like Domain"/>
    <property type="match status" value="1"/>
</dbReference>
<dbReference type="PANTHER" id="PTHR43267">
    <property type="entry name" value="TRNA THREONYLCARBAMOYLADENOSINE DEHYDRATASE"/>
    <property type="match status" value="1"/>
</dbReference>
<gene>
    <name evidence="14" type="ORF">PENSTE_c015G03807</name>
</gene>
<dbReference type="GO" id="GO:0008641">
    <property type="term" value="F:ubiquitin-like modifier activating enzyme activity"/>
    <property type="evidence" value="ECO:0007669"/>
    <property type="project" value="InterPro"/>
</dbReference>
<proteinExistence type="inferred from homology"/>
<name>A0A1V6T0E5_9EURO</name>
<evidence type="ECO:0000256" key="3">
    <source>
        <dbReference type="ARBA" id="ARBA00022598"/>
    </source>
</evidence>
<evidence type="ECO:0000256" key="11">
    <source>
        <dbReference type="ARBA" id="ARBA00060084"/>
    </source>
</evidence>
<evidence type="ECO:0000256" key="2">
    <source>
        <dbReference type="ARBA" id="ARBA00009919"/>
    </source>
</evidence>
<protein>
    <recommendedName>
        <fullName evidence="13">THIF-type NAD/FAD binding fold domain-containing protein</fullName>
    </recommendedName>
</protein>
<accession>A0A1V6T0E5</accession>
<feature type="compositionally biased region" description="Basic and acidic residues" evidence="12">
    <location>
        <begin position="26"/>
        <end position="56"/>
    </location>
</feature>
<evidence type="ECO:0000259" key="13">
    <source>
        <dbReference type="Pfam" id="PF00899"/>
    </source>
</evidence>